<gene>
    <name evidence="1" type="ORF">BaRGS_00034296</name>
</gene>
<proteinExistence type="predicted"/>
<dbReference type="Proteomes" id="UP001519460">
    <property type="component" value="Unassembled WGS sequence"/>
</dbReference>
<reference evidence="1 2" key="1">
    <citation type="journal article" date="2023" name="Sci. Data">
        <title>Genome assembly of the Korean intertidal mud-creeper Batillaria attramentaria.</title>
        <authorList>
            <person name="Patra A.K."/>
            <person name="Ho P.T."/>
            <person name="Jun S."/>
            <person name="Lee S.J."/>
            <person name="Kim Y."/>
            <person name="Won Y.J."/>
        </authorList>
    </citation>
    <scope>NUCLEOTIDE SEQUENCE [LARGE SCALE GENOMIC DNA]</scope>
    <source>
        <strain evidence="1">Wonlab-2016</strain>
    </source>
</reference>
<name>A0ABD0JHT6_9CAEN</name>
<keyword evidence="2" id="KW-1185">Reference proteome</keyword>
<comment type="caution">
    <text evidence="1">The sequence shown here is derived from an EMBL/GenBank/DDBJ whole genome shotgun (WGS) entry which is preliminary data.</text>
</comment>
<dbReference type="EMBL" id="JACVVK020000436">
    <property type="protein sequence ID" value="KAK7474474.1"/>
    <property type="molecule type" value="Genomic_DNA"/>
</dbReference>
<evidence type="ECO:0000313" key="1">
    <source>
        <dbReference type="EMBL" id="KAK7474474.1"/>
    </source>
</evidence>
<dbReference type="AlphaFoldDB" id="A0ABD0JHT6"/>
<organism evidence="1 2">
    <name type="scientific">Batillaria attramentaria</name>
    <dbReference type="NCBI Taxonomy" id="370345"/>
    <lineage>
        <taxon>Eukaryota</taxon>
        <taxon>Metazoa</taxon>
        <taxon>Spiralia</taxon>
        <taxon>Lophotrochozoa</taxon>
        <taxon>Mollusca</taxon>
        <taxon>Gastropoda</taxon>
        <taxon>Caenogastropoda</taxon>
        <taxon>Sorbeoconcha</taxon>
        <taxon>Cerithioidea</taxon>
        <taxon>Batillariidae</taxon>
        <taxon>Batillaria</taxon>
    </lineage>
</organism>
<evidence type="ECO:0000313" key="2">
    <source>
        <dbReference type="Proteomes" id="UP001519460"/>
    </source>
</evidence>
<sequence length="104" mass="11478">MSDPCKSSQRVEVYPPATCCGGSWQQFPMRLFQNFAGKWLGLQDLLFSSKSPPRDASVPNEKLAARHSKNTLLYCLLSVPLVNSASVPCPNEHPKQALCSQRVS</sequence>
<accession>A0ABD0JHT6</accession>
<protein>
    <submittedName>
        <fullName evidence="1">Uncharacterized protein</fullName>
    </submittedName>
</protein>